<dbReference type="GO" id="GO:0016788">
    <property type="term" value="F:hydrolase activity, acting on ester bonds"/>
    <property type="evidence" value="ECO:0007669"/>
    <property type="project" value="InterPro"/>
</dbReference>
<dbReference type="InterPro" id="IPR012908">
    <property type="entry name" value="PGAP1-ab_dom-like"/>
</dbReference>
<evidence type="ECO:0000259" key="3">
    <source>
        <dbReference type="Pfam" id="PF07819"/>
    </source>
</evidence>
<dbReference type="KEGG" id="pbv:AR543_12415"/>
<dbReference type="Gene3D" id="3.40.50.1820">
    <property type="entry name" value="alpha/beta hydrolase"/>
    <property type="match status" value="1"/>
</dbReference>
<reference evidence="5" key="1">
    <citation type="submission" date="2015-10" db="EMBL/GenBank/DDBJ databases">
        <title>Genome of Paenibacillus bovis sp. nov.</title>
        <authorList>
            <person name="Wu Z."/>
            <person name="Gao C."/>
            <person name="Liu Z."/>
            <person name="Zheng H."/>
        </authorList>
    </citation>
    <scope>NUCLEOTIDE SEQUENCE [LARGE SCALE GENOMIC DNA]</scope>
    <source>
        <strain evidence="5">BD3526</strain>
    </source>
</reference>
<feature type="signal peptide" evidence="2">
    <location>
        <begin position="1"/>
        <end position="25"/>
    </location>
</feature>
<keyword evidence="2" id="KW-0732">Signal</keyword>
<keyword evidence="5" id="KW-1185">Reference proteome</keyword>
<dbReference type="PANTHER" id="PTHR37946">
    <property type="entry name" value="SLL1969 PROTEIN"/>
    <property type="match status" value="1"/>
</dbReference>
<dbReference type="OrthoDB" id="9765872at2"/>
<name>A0A172ZGH8_9BACL</name>
<dbReference type="PANTHER" id="PTHR37946:SF1">
    <property type="entry name" value="SLL1969 PROTEIN"/>
    <property type="match status" value="1"/>
</dbReference>
<dbReference type="Proteomes" id="UP000078148">
    <property type="component" value="Chromosome"/>
</dbReference>
<dbReference type="Pfam" id="PF07819">
    <property type="entry name" value="PGAP1"/>
    <property type="match status" value="1"/>
</dbReference>
<protein>
    <recommendedName>
        <fullName evidence="3">GPI inositol-deacylase PGAP1-like alpha/beta domain-containing protein</fullName>
    </recommendedName>
</protein>
<evidence type="ECO:0000256" key="2">
    <source>
        <dbReference type="SAM" id="SignalP"/>
    </source>
</evidence>
<dbReference type="RefSeq" id="WP_060534839.1">
    <property type="nucleotide sequence ID" value="NZ_CP013023.1"/>
</dbReference>
<dbReference type="EMBL" id="CP013023">
    <property type="protein sequence ID" value="ANF96736.1"/>
    <property type="molecule type" value="Genomic_DNA"/>
</dbReference>
<feature type="domain" description="GPI inositol-deacylase PGAP1-like alpha/beta" evidence="3">
    <location>
        <begin position="104"/>
        <end position="164"/>
    </location>
</feature>
<organism evidence="4 5">
    <name type="scientific">Paenibacillus bovis</name>
    <dbReference type="NCBI Taxonomy" id="1616788"/>
    <lineage>
        <taxon>Bacteria</taxon>
        <taxon>Bacillati</taxon>
        <taxon>Bacillota</taxon>
        <taxon>Bacilli</taxon>
        <taxon>Bacillales</taxon>
        <taxon>Paenibacillaceae</taxon>
        <taxon>Paenibacillus</taxon>
    </lineage>
</organism>
<reference evidence="4 5" key="2">
    <citation type="journal article" date="2016" name="Int. J. Syst. Evol. Microbiol.">
        <title>Paenibacillus bovis sp. nov., isolated from raw yak (Bos grunniens) milk.</title>
        <authorList>
            <person name="Gao C."/>
            <person name="Han J."/>
            <person name="Liu Z."/>
            <person name="Xu X."/>
            <person name="Hang F."/>
            <person name="Wu Z."/>
        </authorList>
    </citation>
    <scope>NUCLEOTIDE SEQUENCE [LARGE SCALE GENOMIC DNA]</scope>
    <source>
        <strain evidence="4 5">BD3526</strain>
    </source>
</reference>
<feature type="compositionally biased region" description="Low complexity" evidence="1">
    <location>
        <begin position="503"/>
        <end position="516"/>
    </location>
</feature>
<dbReference type="InterPro" id="IPR029058">
    <property type="entry name" value="AB_hydrolase_fold"/>
</dbReference>
<feature type="chain" id="PRO_5039420926" description="GPI inositol-deacylase PGAP1-like alpha/beta domain-containing protein" evidence="2">
    <location>
        <begin position="26"/>
        <end position="559"/>
    </location>
</feature>
<evidence type="ECO:0000313" key="4">
    <source>
        <dbReference type="EMBL" id="ANF96736.1"/>
    </source>
</evidence>
<feature type="region of interest" description="Disordered" evidence="1">
    <location>
        <begin position="496"/>
        <end position="518"/>
    </location>
</feature>
<accession>A0A172ZGH8</accession>
<evidence type="ECO:0000313" key="5">
    <source>
        <dbReference type="Proteomes" id="UP000078148"/>
    </source>
</evidence>
<sequence>MSIQSKLLVCTLAAGLALSAFPSQAFMAPSTPAVAASPGAWAAGQTPANVSADKPVILFVHGLTSQAKVWYDNNDMYEYAYNNGYQTAFINMYDISGTPQDMWKDGELLAAKIKEISQYFGKKIVIVAHSKGGVDTESALVRYNAYPYVNRVITLSTPHHGSQLADLAYSSWAGWLADLVGSQSPGTSSLQTSNMDYFRSEMAKDPDVNKVPFYTLSGNKWSGSGKSSYTFGGAYLAMFGSNDGVVTTESALRPNSTLIQMGPWNHATVRTGSYTFDLFKSYIGNAGVRAAALSAASVSSSVYGDVYTSPSSSLPAVDMSGSGMNAFTQPSLQSTAAASTASTNYGQYYVRGGEYNGTATETLTVENNVKSVTLDWITNQPIDELRLISPQGKVRHVQVSTDRDEEIFKGAYHQVTELKKPEVGEWQVQAISHQAGAYLMTAVYAPGAEKARMNTSFSGESLDMTINTHGLDTEQTTLTSKIEYYDAQGKRIAPATESQRSLSASSVQESVPVPSSGQASNYVITTDVEGKTAAGAPYKRTLIQSVYVDAAGHTYSQQN</sequence>
<evidence type="ECO:0000256" key="1">
    <source>
        <dbReference type="SAM" id="MobiDB-lite"/>
    </source>
</evidence>
<gene>
    <name evidence="4" type="ORF">AR543_12415</name>
</gene>
<dbReference type="STRING" id="1616788.AR543_12415"/>
<dbReference type="SUPFAM" id="SSF53474">
    <property type="entry name" value="alpha/beta-Hydrolases"/>
    <property type="match status" value="1"/>
</dbReference>
<dbReference type="AlphaFoldDB" id="A0A172ZGH8"/>
<proteinExistence type="predicted"/>